<dbReference type="InterPro" id="IPR036390">
    <property type="entry name" value="WH_DNA-bd_sf"/>
</dbReference>
<dbReference type="SUPFAM" id="SSF46785">
    <property type="entry name" value="Winged helix' DNA-binding domain"/>
    <property type="match status" value="1"/>
</dbReference>
<dbReference type="OrthoDB" id="2989906at2"/>
<evidence type="ECO:0000313" key="2">
    <source>
        <dbReference type="Proteomes" id="UP000287605"/>
    </source>
</evidence>
<proteinExistence type="predicted"/>
<dbReference type="Gene3D" id="1.10.10.10">
    <property type="entry name" value="Winged helix-like DNA-binding domain superfamily/Winged helix DNA-binding domain"/>
    <property type="match status" value="1"/>
</dbReference>
<organism evidence="1 2">
    <name type="scientific">Vagococcus elongatus</name>
    <dbReference type="NCBI Taxonomy" id="180344"/>
    <lineage>
        <taxon>Bacteria</taxon>
        <taxon>Bacillati</taxon>
        <taxon>Bacillota</taxon>
        <taxon>Bacilli</taxon>
        <taxon>Lactobacillales</taxon>
        <taxon>Enterococcaceae</taxon>
        <taxon>Vagococcus</taxon>
    </lineage>
</organism>
<reference evidence="1 2" key="1">
    <citation type="submission" date="2017-05" db="EMBL/GenBank/DDBJ databases">
        <title>Vagococcus spp. assemblies.</title>
        <authorList>
            <person name="Gulvik C.A."/>
        </authorList>
    </citation>
    <scope>NUCLEOTIDE SEQUENCE [LARGE SCALE GENOMIC DNA]</scope>
    <source>
        <strain evidence="1 2">CCUG 51432</strain>
    </source>
</reference>
<keyword evidence="2" id="KW-1185">Reference proteome</keyword>
<name>A0A430AVZ9_9ENTE</name>
<evidence type="ECO:0000313" key="1">
    <source>
        <dbReference type="EMBL" id="RSU12242.1"/>
    </source>
</evidence>
<gene>
    <name evidence="1" type="ORF">CBF29_06490</name>
</gene>
<dbReference type="InterPro" id="IPR036388">
    <property type="entry name" value="WH-like_DNA-bd_sf"/>
</dbReference>
<comment type="caution">
    <text evidence="1">The sequence shown here is derived from an EMBL/GenBank/DDBJ whole genome shotgun (WGS) entry which is preliminary data.</text>
</comment>
<accession>A0A430AVZ9</accession>
<dbReference type="Proteomes" id="UP000287605">
    <property type="component" value="Unassembled WGS sequence"/>
</dbReference>
<dbReference type="RefSeq" id="WP_126808661.1">
    <property type="nucleotide sequence ID" value="NZ_NGKA01000008.1"/>
</dbReference>
<dbReference type="EMBL" id="NGKA01000008">
    <property type="protein sequence ID" value="RSU12242.1"/>
    <property type="molecule type" value="Genomic_DNA"/>
</dbReference>
<evidence type="ECO:0008006" key="3">
    <source>
        <dbReference type="Google" id="ProtNLM"/>
    </source>
</evidence>
<sequence length="108" mass="11832">MSSTTIATRNNSFLMEKTGAIQTRQKLVIQTMQTEFQNGVTAKQLAAHLHFEGKVATPERNQVHPRLNELVKAGLVAVSGKVKDNSTGRKVAWYVLTDDGMTAFSNVA</sequence>
<dbReference type="AlphaFoldDB" id="A0A430AVZ9"/>
<protein>
    <recommendedName>
        <fullName evidence="3">Transcription regulator PadR N-terminal domain-containing protein</fullName>
    </recommendedName>
</protein>